<gene>
    <name evidence="2" type="primary">casA</name>
    <name evidence="2" type="synonym">cse1</name>
    <name evidence="2" type="ORF">ACFPRH_19825</name>
</gene>
<dbReference type="Gene3D" id="1.10.132.100">
    <property type="match status" value="1"/>
</dbReference>
<keyword evidence="3" id="KW-1185">Reference proteome</keyword>
<reference evidence="3" key="1">
    <citation type="journal article" date="2019" name="Int. J. Syst. Evol. Microbiol.">
        <title>The Global Catalogue of Microorganisms (GCM) 10K type strain sequencing project: providing services to taxonomists for standard genome sequencing and annotation.</title>
        <authorList>
            <consortium name="The Broad Institute Genomics Platform"/>
            <consortium name="The Broad Institute Genome Sequencing Center for Infectious Disease"/>
            <person name="Wu L."/>
            <person name="Ma J."/>
        </authorList>
    </citation>
    <scope>NUCLEOTIDE SEQUENCE [LARGE SCALE GENOMIC DNA]</scope>
    <source>
        <strain evidence="3">PCU 266</strain>
    </source>
</reference>
<feature type="region of interest" description="Disordered" evidence="1">
    <location>
        <begin position="294"/>
        <end position="320"/>
    </location>
</feature>
<evidence type="ECO:0000313" key="3">
    <source>
        <dbReference type="Proteomes" id="UP001596160"/>
    </source>
</evidence>
<dbReference type="RefSeq" id="WP_344478770.1">
    <property type="nucleotide sequence ID" value="NZ_BAAASB010000010.1"/>
</dbReference>
<sequence length="559" mass="60358">MHGDLVRDGWLPSAGMDGGQSVEGILGALTRAHLIRRLELPEPTMLPAVLRQVLLPVVLDALGAPRTPAEWADRFERGRFTGEEAGRLADYLGPRFGDRFRLFDETRPFVQVAGLTAVSGDTKSSTLLVPSIASGNNVPLFSSLSEADHLDLTPGQAALWLLHAQCWDTAAIKTGAAGDPRVAKGKTTGNPTGPLGQLGVIVPVGRTLYETLLLNLPIVPDGLPPDDRPQWAWHERRAPAGGKDPGTAQWSSRPATGLLDLMTFQSRRIRLIPEESPDGLRVRRVVLCAGDRMEQTSQQEPHTAWNHTAKPKAGQRAQRPRRHLSGRAAWQGLAALLALDLSADGNGPVTSLLLRQAGDLSAEDYLAVDYSLGVEICGLEYGNQSAVVENAIADSLPLPVTALVAGNPDVREAVLECAAQADQAGRALDRFHAELRRAAGGDPLPRDKGERPSLRLLHAVDGRMRRLLAGLRTVGDDWDRLERGREAWELTLWQEVGREAGQLLAAVPPRAVVGRATRENGKEIVHRSGLAEAWLWKALREALPRAADAQEGKGRGEAA</sequence>
<dbReference type="EMBL" id="JBHSKP010000012">
    <property type="protein sequence ID" value="MFC5153986.1"/>
    <property type="molecule type" value="Genomic_DNA"/>
</dbReference>
<organism evidence="2 3">
    <name type="scientific">Streptomyces amakusaensis</name>
    <dbReference type="NCBI Taxonomy" id="67271"/>
    <lineage>
        <taxon>Bacteria</taxon>
        <taxon>Bacillati</taxon>
        <taxon>Actinomycetota</taxon>
        <taxon>Actinomycetes</taxon>
        <taxon>Kitasatosporales</taxon>
        <taxon>Streptomycetaceae</taxon>
        <taxon>Streptomyces</taxon>
    </lineage>
</organism>
<proteinExistence type="predicted"/>
<dbReference type="Proteomes" id="UP001596160">
    <property type="component" value="Unassembled WGS sequence"/>
</dbReference>
<evidence type="ECO:0000256" key="1">
    <source>
        <dbReference type="SAM" id="MobiDB-lite"/>
    </source>
</evidence>
<protein>
    <submittedName>
        <fullName evidence="2">Type I-E CRISPR-associated protein Cse1/CasA</fullName>
    </submittedName>
</protein>
<name>A0ABW0AKL3_9ACTN</name>
<dbReference type="InterPro" id="IPR013381">
    <property type="entry name" value="CRISPR-assoc_prot_Cse1"/>
</dbReference>
<comment type="caution">
    <text evidence="2">The sequence shown here is derived from an EMBL/GenBank/DDBJ whole genome shotgun (WGS) entry which is preliminary data.</text>
</comment>
<dbReference type="Pfam" id="PF09481">
    <property type="entry name" value="CRISPR_Cse1"/>
    <property type="match status" value="1"/>
</dbReference>
<dbReference type="NCBIfam" id="TIGR02547">
    <property type="entry name" value="casA_cse1"/>
    <property type="match status" value="1"/>
</dbReference>
<evidence type="ECO:0000313" key="2">
    <source>
        <dbReference type="EMBL" id="MFC5153986.1"/>
    </source>
</evidence>
<accession>A0ABW0AKL3</accession>